<dbReference type="RefSeq" id="WP_344866606.1">
    <property type="nucleotide sequence ID" value="NZ_BAAAUT010000096.1"/>
</dbReference>
<protein>
    <recommendedName>
        <fullName evidence="3">Carrier domain-containing protein</fullName>
    </recommendedName>
</protein>
<feature type="domain" description="Carrier" evidence="3">
    <location>
        <begin position="1"/>
        <end position="78"/>
    </location>
</feature>
<dbReference type="InterPro" id="IPR036736">
    <property type="entry name" value="ACP-like_sf"/>
</dbReference>
<dbReference type="PROSITE" id="PS00012">
    <property type="entry name" value="PHOSPHOPANTETHEINE"/>
    <property type="match status" value="1"/>
</dbReference>
<dbReference type="Pfam" id="PF00550">
    <property type="entry name" value="PP-binding"/>
    <property type="match status" value="1"/>
</dbReference>
<proteinExistence type="predicted"/>
<organism evidence="4 5">
    <name type="scientific">Planomonospora alba</name>
    <dbReference type="NCBI Taxonomy" id="161354"/>
    <lineage>
        <taxon>Bacteria</taxon>
        <taxon>Bacillati</taxon>
        <taxon>Actinomycetota</taxon>
        <taxon>Actinomycetes</taxon>
        <taxon>Streptosporangiales</taxon>
        <taxon>Streptosporangiaceae</taxon>
        <taxon>Planomonospora</taxon>
    </lineage>
</organism>
<keyword evidence="5" id="KW-1185">Reference proteome</keyword>
<keyword evidence="2" id="KW-0597">Phosphoprotein</keyword>
<dbReference type="Gene3D" id="1.10.1200.10">
    <property type="entry name" value="ACP-like"/>
    <property type="match status" value="1"/>
</dbReference>
<keyword evidence="1" id="KW-0596">Phosphopantetheine</keyword>
<evidence type="ECO:0000313" key="4">
    <source>
        <dbReference type="EMBL" id="GAA3166242.1"/>
    </source>
</evidence>
<evidence type="ECO:0000313" key="5">
    <source>
        <dbReference type="Proteomes" id="UP001500320"/>
    </source>
</evidence>
<dbReference type="EMBL" id="BAAAUT010000096">
    <property type="protein sequence ID" value="GAA3166242.1"/>
    <property type="molecule type" value="Genomic_DNA"/>
</dbReference>
<dbReference type="InterPro" id="IPR006162">
    <property type="entry name" value="Ppantetheine_attach_site"/>
</dbReference>
<dbReference type="SUPFAM" id="SSF47336">
    <property type="entry name" value="ACP-like"/>
    <property type="match status" value="1"/>
</dbReference>
<name>A0ABP6P4I6_9ACTN</name>
<accession>A0ABP6P4I6</accession>
<dbReference type="Proteomes" id="UP001500320">
    <property type="component" value="Unassembled WGS sequence"/>
</dbReference>
<dbReference type="InterPro" id="IPR009081">
    <property type="entry name" value="PP-bd_ACP"/>
</dbReference>
<dbReference type="PROSITE" id="PS50075">
    <property type="entry name" value="CARRIER"/>
    <property type="match status" value="1"/>
</dbReference>
<sequence>MWDQQFEEILRPHLPFLPADEKLDPDTGLRDFGLDSLGMVELLATLESVYDVRFRDDALTLDTFATPGLLWSALSAVREPVA</sequence>
<evidence type="ECO:0000256" key="2">
    <source>
        <dbReference type="ARBA" id="ARBA00022553"/>
    </source>
</evidence>
<reference evidence="5" key="1">
    <citation type="journal article" date="2019" name="Int. J. Syst. Evol. Microbiol.">
        <title>The Global Catalogue of Microorganisms (GCM) 10K type strain sequencing project: providing services to taxonomists for standard genome sequencing and annotation.</title>
        <authorList>
            <consortium name="The Broad Institute Genomics Platform"/>
            <consortium name="The Broad Institute Genome Sequencing Center for Infectious Disease"/>
            <person name="Wu L."/>
            <person name="Ma J."/>
        </authorList>
    </citation>
    <scope>NUCLEOTIDE SEQUENCE [LARGE SCALE GENOMIC DNA]</scope>
    <source>
        <strain evidence="5">JCM 9373</strain>
    </source>
</reference>
<comment type="caution">
    <text evidence="4">The sequence shown here is derived from an EMBL/GenBank/DDBJ whole genome shotgun (WGS) entry which is preliminary data.</text>
</comment>
<evidence type="ECO:0000259" key="3">
    <source>
        <dbReference type="PROSITE" id="PS50075"/>
    </source>
</evidence>
<evidence type="ECO:0000256" key="1">
    <source>
        <dbReference type="ARBA" id="ARBA00022450"/>
    </source>
</evidence>
<gene>
    <name evidence="4" type="ORF">GCM10010466_66270</name>
</gene>